<evidence type="ECO:0000256" key="1">
    <source>
        <dbReference type="SAM" id="Coils"/>
    </source>
</evidence>
<dbReference type="VEuPathDB" id="MicrosporidiaDB:SLOPH_1690"/>
<comment type="caution">
    <text evidence="3">The sequence shown here is derived from an EMBL/GenBank/DDBJ whole genome shotgun (WGS) entry which is preliminary data.</text>
</comment>
<feature type="coiled-coil region" evidence="1">
    <location>
        <begin position="7"/>
        <end position="34"/>
    </location>
</feature>
<sequence length="147" mass="17959">MSNVLYLDDIDNELMEITEKIQEKNIRCSSLEEILMSKPILNKPTTELYRPQHIRGKGNNREGFCKECKEWFRLKTSSYWYHMNFKHGINSKGVRYPEPFIRERSNRIESYCSICNKWVYLTNRHSKAIKYSWYKHWQKYHNELKIN</sequence>
<dbReference type="PANTHER" id="PTHR28125">
    <property type="entry name" value="MEIOTIC EXPRESSION UP-REGULATED PROTEIN 26"/>
    <property type="match status" value="1"/>
</dbReference>
<dbReference type="InParanoid" id="S7W9Y0"/>
<accession>S7W9Y0</accession>
<dbReference type="OrthoDB" id="5595379at2759"/>
<dbReference type="STRING" id="1358809.S7W9Y0"/>
<dbReference type="EMBL" id="ATCN01000138">
    <property type="protein sequence ID" value="EPR79725.1"/>
    <property type="molecule type" value="Genomic_DNA"/>
</dbReference>
<dbReference type="PANTHER" id="PTHR28125:SF3">
    <property type="entry name" value="TRANSCRIPTION REGULATOR RUA1 C-TERMINAL DOMAIN-CONTAINING PROTEIN"/>
    <property type="match status" value="1"/>
</dbReference>
<dbReference type="Pfam" id="PF14616">
    <property type="entry name" value="Rua1_C"/>
    <property type="match status" value="1"/>
</dbReference>
<protein>
    <recommendedName>
        <fullName evidence="2">Transcription regulator Rua1 C-terminal domain-containing protein</fullName>
    </recommendedName>
</protein>
<organism evidence="3 4">
    <name type="scientific">Spraguea lophii (strain 42_110)</name>
    <name type="common">Microsporidian parasite</name>
    <dbReference type="NCBI Taxonomy" id="1358809"/>
    <lineage>
        <taxon>Eukaryota</taxon>
        <taxon>Fungi</taxon>
        <taxon>Fungi incertae sedis</taxon>
        <taxon>Microsporidia</taxon>
        <taxon>Spragueidae</taxon>
        <taxon>Spraguea</taxon>
    </lineage>
</organism>
<feature type="domain" description="Transcription regulator Rua1 C-terminal" evidence="2">
    <location>
        <begin position="46"/>
        <end position="141"/>
    </location>
</feature>
<dbReference type="AlphaFoldDB" id="S7W9Y0"/>
<evidence type="ECO:0000313" key="4">
    <source>
        <dbReference type="Proteomes" id="UP000014978"/>
    </source>
</evidence>
<proteinExistence type="predicted"/>
<evidence type="ECO:0000313" key="3">
    <source>
        <dbReference type="EMBL" id="EPR79725.1"/>
    </source>
</evidence>
<keyword evidence="4" id="KW-1185">Reference proteome</keyword>
<dbReference type="HOGENOM" id="CLU_128868_0_0_1"/>
<dbReference type="OMA" id="NFKHGIN"/>
<reference evidence="4" key="1">
    <citation type="journal article" date="2013" name="PLoS Genet.">
        <title>The genome of Spraguea lophii and the basis of host-microsporidian interactions.</title>
        <authorList>
            <person name="Campbell S.E."/>
            <person name="Williams T.A."/>
            <person name="Yousuf A."/>
            <person name="Soanes D.M."/>
            <person name="Paszkiewicz K.H."/>
            <person name="Williams B.A.P."/>
        </authorList>
    </citation>
    <scope>NUCLEOTIDE SEQUENCE [LARGE SCALE GENOMIC DNA]</scope>
    <source>
        <strain evidence="4">42_110</strain>
    </source>
</reference>
<dbReference type="Proteomes" id="UP000014978">
    <property type="component" value="Unassembled WGS sequence"/>
</dbReference>
<keyword evidence="1" id="KW-0175">Coiled coil</keyword>
<gene>
    <name evidence="3" type="ORF">SLOPH_1690</name>
</gene>
<name>S7W9Y0_SPRLO</name>
<dbReference type="InterPro" id="IPR028012">
    <property type="entry name" value="Rua1_C"/>
</dbReference>
<evidence type="ECO:0000259" key="2">
    <source>
        <dbReference type="Pfam" id="PF14616"/>
    </source>
</evidence>